<sequence length="63" mass="7585">MEKHNKLIVIGFLFSFFNFMAALICFYNKFDIYEKAFAFTGLISYIFLSSFKLIISYRKKYNK</sequence>
<dbReference type="EMBL" id="BAAACO010000007">
    <property type="protein sequence ID" value="GAA0860545.1"/>
    <property type="molecule type" value="Genomic_DNA"/>
</dbReference>
<keyword evidence="3" id="KW-1185">Reference proteome</keyword>
<reference evidence="3" key="1">
    <citation type="journal article" date="2019" name="Int. J. Syst. Evol. Microbiol.">
        <title>The Global Catalogue of Microorganisms (GCM) 10K type strain sequencing project: providing services to taxonomists for standard genome sequencing and annotation.</title>
        <authorList>
            <consortium name="The Broad Institute Genomics Platform"/>
            <consortium name="The Broad Institute Genome Sequencing Center for Infectious Disease"/>
            <person name="Wu L."/>
            <person name="Ma J."/>
        </authorList>
    </citation>
    <scope>NUCLEOTIDE SEQUENCE [LARGE SCALE GENOMIC DNA]</scope>
    <source>
        <strain evidence="3">JCM 6485</strain>
    </source>
</reference>
<keyword evidence="1" id="KW-1133">Transmembrane helix</keyword>
<dbReference type="Proteomes" id="UP001501764">
    <property type="component" value="Unassembled WGS sequence"/>
</dbReference>
<feature type="transmembrane region" description="Helical" evidence="1">
    <location>
        <begin position="36"/>
        <end position="55"/>
    </location>
</feature>
<evidence type="ECO:0000313" key="3">
    <source>
        <dbReference type="Proteomes" id="UP001501764"/>
    </source>
</evidence>
<feature type="transmembrane region" description="Helical" evidence="1">
    <location>
        <begin position="7"/>
        <end position="30"/>
    </location>
</feature>
<evidence type="ECO:0000256" key="1">
    <source>
        <dbReference type="SAM" id="Phobius"/>
    </source>
</evidence>
<keyword evidence="1" id="KW-0812">Transmembrane</keyword>
<gene>
    <name evidence="2" type="ORF">GCM10008916_27830</name>
</gene>
<name>A0ABP3XAA8_9CLOT</name>
<comment type="caution">
    <text evidence="2">The sequence shown here is derived from an EMBL/GenBank/DDBJ whole genome shotgun (WGS) entry which is preliminary data.</text>
</comment>
<organism evidence="2 3">
    <name type="scientific">Clostridium nitritogenes</name>
    <dbReference type="NCBI Taxonomy" id="83340"/>
    <lineage>
        <taxon>Bacteria</taxon>
        <taxon>Bacillati</taxon>
        <taxon>Bacillota</taxon>
        <taxon>Clostridia</taxon>
        <taxon>Eubacteriales</taxon>
        <taxon>Clostridiaceae</taxon>
        <taxon>Clostridium</taxon>
    </lineage>
</organism>
<proteinExistence type="predicted"/>
<protein>
    <submittedName>
        <fullName evidence="2">Uncharacterized protein</fullName>
    </submittedName>
</protein>
<keyword evidence="1" id="KW-0472">Membrane</keyword>
<accession>A0ABP3XAA8</accession>
<evidence type="ECO:0000313" key="2">
    <source>
        <dbReference type="EMBL" id="GAA0860545.1"/>
    </source>
</evidence>